<dbReference type="PANTHER" id="PTHR11817">
    <property type="entry name" value="PYRUVATE KINASE"/>
    <property type="match status" value="1"/>
</dbReference>
<reference evidence="15 16" key="1">
    <citation type="submission" date="2016-06" db="EMBL/GenBank/DDBJ databases">
        <authorList>
            <person name="Kjaerup R.B."/>
            <person name="Dalgaard T.S."/>
            <person name="Juul-Madsen H.R."/>
        </authorList>
    </citation>
    <scope>NUCLEOTIDE SEQUENCE [LARGE SCALE GENOMIC DNA]</scope>
    <source>
        <strain evidence="15 16">DSM 43363</strain>
    </source>
</reference>
<dbReference type="InterPro" id="IPR015806">
    <property type="entry name" value="Pyrv_Knase_insert_dom_sf"/>
</dbReference>
<dbReference type="STRING" id="47871.GA0070608_5824"/>
<keyword evidence="12 15" id="KW-0670">Pyruvate</keyword>
<dbReference type="InterPro" id="IPR015813">
    <property type="entry name" value="Pyrv/PenolPyrv_kinase-like_dom"/>
</dbReference>
<evidence type="ECO:0000256" key="4">
    <source>
        <dbReference type="ARBA" id="ARBA00012142"/>
    </source>
</evidence>
<dbReference type="InterPro" id="IPR015793">
    <property type="entry name" value="Pyrv_Knase_brl"/>
</dbReference>
<gene>
    <name evidence="15" type="ORF">GA0070608_5824</name>
</gene>
<evidence type="ECO:0000313" key="15">
    <source>
        <dbReference type="EMBL" id="SCL73530.1"/>
    </source>
</evidence>
<comment type="cofactor">
    <cofactor evidence="1">
        <name>K(+)</name>
        <dbReference type="ChEBI" id="CHEBI:29103"/>
    </cofactor>
</comment>
<evidence type="ECO:0000313" key="16">
    <source>
        <dbReference type="Proteomes" id="UP000199343"/>
    </source>
</evidence>
<keyword evidence="7" id="KW-0547">Nucleotide-binding</keyword>
<dbReference type="GO" id="GO:0016301">
    <property type="term" value="F:kinase activity"/>
    <property type="evidence" value="ECO:0007669"/>
    <property type="project" value="UniProtKB-KW"/>
</dbReference>
<evidence type="ECO:0000256" key="5">
    <source>
        <dbReference type="ARBA" id="ARBA00022679"/>
    </source>
</evidence>
<dbReference type="GO" id="GO:0004743">
    <property type="term" value="F:pyruvate kinase activity"/>
    <property type="evidence" value="ECO:0007669"/>
    <property type="project" value="UniProtKB-EC"/>
</dbReference>
<comment type="similarity">
    <text evidence="3 13">Belongs to the pyruvate kinase family.</text>
</comment>
<keyword evidence="10 13" id="KW-0460">Magnesium</keyword>
<keyword evidence="9" id="KW-0067">ATP-binding</keyword>
<dbReference type="EC" id="2.7.1.40" evidence="4 13"/>
<dbReference type="Gene3D" id="3.20.20.60">
    <property type="entry name" value="Phosphoenolpyruvate-binding domains"/>
    <property type="match status" value="1"/>
</dbReference>
<keyword evidence="5 13" id="KW-0808">Transferase</keyword>
<evidence type="ECO:0000256" key="1">
    <source>
        <dbReference type="ARBA" id="ARBA00001958"/>
    </source>
</evidence>
<evidence type="ECO:0000256" key="6">
    <source>
        <dbReference type="ARBA" id="ARBA00022723"/>
    </source>
</evidence>
<evidence type="ECO:0000256" key="13">
    <source>
        <dbReference type="RuleBase" id="RU000504"/>
    </source>
</evidence>
<comment type="pathway">
    <text evidence="2 13">Carbohydrate degradation; glycolysis; pyruvate from D-glyceraldehyde 3-phosphate: step 5/5.</text>
</comment>
<dbReference type="InterPro" id="IPR011037">
    <property type="entry name" value="Pyrv_Knase-like_insert_dom_sf"/>
</dbReference>
<evidence type="ECO:0000256" key="8">
    <source>
        <dbReference type="ARBA" id="ARBA00022777"/>
    </source>
</evidence>
<dbReference type="GO" id="GO:0005524">
    <property type="term" value="F:ATP binding"/>
    <property type="evidence" value="ECO:0007669"/>
    <property type="project" value="UniProtKB-KW"/>
</dbReference>
<keyword evidence="6" id="KW-0479">Metal-binding</keyword>
<evidence type="ECO:0000256" key="7">
    <source>
        <dbReference type="ARBA" id="ARBA00022741"/>
    </source>
</evidence>
<accession>A0A1C6W5R1</accession>
<protein>
    <recommendedName>
        <fullName evidence="4 13">Pyruvate kinase</fullName>
        <ecNumber evidence="4 13">2.7.1.40</ecNumber>
    </recommendedName>
</protein>
<dbReference type="UniPathway" id="UPA00109">
    <property type="reaction ID" value="UER00188"/>
</dbReference>
<dbReference type="Proteomes" id="UP000199343">
    <property type="component" value="Unassembled WGS sequence"/>
</dbReference>
<dbReference type="EMBL" id="FMIC01000002">
    <property type="protein sequence ID" value="SCL73530.1"/>
    <property type="molecule type" value="Genomic_DNA"/>
</dbReference>
<dbReference type="Pfam" id="PF00224">
    <property type="entry name" value="PK"/>
    <property type="match status" value="1"/>
</dbReference>
<evidence type="ECO:0000256" key="11">
    <source>
        <dbReference type="ARBA" id="ARBA00023152"/>
    </source>
</evidence>
<evidence type="ECO:0000256" key="9">
    <source>
        <dbReference type="ARBA" id="ARBA00022840"/>
    </source>
</evidence>
<evidence type="ECO:0000259" key="14">
    <source>
        <dbReference type="Pfam" id="PF00224"/>
    </source>
</evidence>
<dbReference type="SUPFAM" id="SSF50800">
    <property type="entry name" value="PK beta-barrel domain-like"/>
    <property type="match status" value="1"/>
</dbReference>
<sequence>MQRAVMAVSTATAAVRRTRIVATIGAASADPACLAALIRAGVDVVRLSMVNGSRERHLATVRTVRAEADRQGRTVSVLADLQGRKNRIGRLRDGAARWEPGEKVVLAAAPGDLDSHRTWLIHGWRAVPQAGSHVLIDDGAVVLRVEEADDSTMTCTVTQGGPVTDGRGVTLPGRQPIPVGLTPRDRDDAAFARHLGADMIALSFTAHPSDREALHRIAPEAALIAKIEHPDAVRALPPLIDAFDGLMVARGDLALEIPFEDVPVVQKQVTASCAARGRSSMVATQLLHSMRTAASPTRAEVADIFNAVLDGADYLVLAGETGFGRRPVDVVDVCRRVIERAERHRTEQMERETHAR</sequence>
<dbReference type="GO" id="GO:0030955">
    <property type="term" value="F:potassium ion binding"/>
    <property type="evidence" value="ECO:0007669"/>
    <property type="project" value="InterPro"/>
</dbReference>
<organism evidence="15 16">
    <name type="scientific">Micromonospora peucetia</name>
    <dbReference type="NCBI Taxonomy" id="47871"/>
    <lineage>
        <taxon>Bacteria</taxon>
        <taxon>Bacillati</taxon>
        <taxon>Actinomycetota</taxon>
        <taxon>Actinomycetes</taxon>
        <taxon>Micromonosporales</taxon>
        <taxon>Micromonosporaceae</taxon>
        <taxon>Micromonospora</taxon>
    </lineage>
</organism>
<dbReference type="AlphaFoldDB" id="A0A1C6W5R1"/>
<dbReference type="InterPro" id="IPR040442">
    <property type="entry name" value="Pyrv_kinase-like_dom_sf"/>
</dbReference>
<evidence type="ECO:0000256" key="3">
    <source>
        <dbReference type="ARBA" id="ARBA00008663"/>
    </source>
</evidence>
<evidence type="ECO:0000256" key="12">
    <source>
        <dbReference type="ARBA" id="ARBA00023317"/>
    </source>
</evidence>
<evidence type="ECO:0000256" key="2">
    <source>
        <dbReference type="ARBA" id="ARBA00004997"/>
    </source>
</evidence>
<comment type="catalytic activity">
    <reaction evidence="13">
        <text>pyruvate + ATP = phosphoenolpyruvate + ADP + H(+)</text>
        <dbReference type="Rhea" id="RHEA:18157"/>
        <dbReference type="ChEBI" id="CHEBI:15361"/>
        <dbReference type="ChEBI" id="CHEBI:15378"/>
        <dbReference type="ChEBI" id="CHEBI:30616"/>
        <dbReference type="ChEBI" id="CHEBI:58702"/>
        <dbReference type="ChEBI" id="CHEBI:456216"/>
        <dbReference type="EC" id="2.7.1.40"/>
    </reaction>
</comment>
<dbReference type="SUPFAM" id="SSF51621">
    <property type="entry name" value="Phosphoenolpyruvate/pyruvate domain"/>
    <property type="match status" value="1"/>
</dbReference>
<name>A0A1C6W5R1_9ACTN</name>
<dbReference type="PRINTS" id="PR01050">
    <property type="entry name" value="PYRUVTKNASE"/>
</dbReference>
<dbReference type="Gene3D" id="2.40.33.10">
    <property type="entry name" value="PK beta-barrel domain-like"/>
    <property type="match status" value="1"/>
</dbReference>
<feature type="domain" description="Pyruvate kinase barrel" evidence="14">
    <location>
        <begin position="16"/>
        <end position="331"/>
    </location>
</feature>
<keyword evidence="8 13" id="KW-0418">Kinase</keyword>
<dbReference type="InterPro" id="IPR001697">
    <property type="entry name" value="Pyr_Knase"/>
</dbReference>
<dbReference type="GO" id="GO:0000287">
    <property type="term" value="F:magnesium ion binding"/>
    <property type="evidence" value="ECO:0007669"/>
    <property type="project" value="InterPro"/>
</dbReference>
<evidence type="ECO:0000256" key="10">
    <source>
        <dbReference type="ARBA" id="ARBA00022842"/>
    </source>
</evidence>
<keyword evidence="11 13" id="KW-0324">Glycolysis</keyword>
<proteinExistence type="inferred from homology"/>